<dbReference type="Gene3D" id="3.40.50.1820">
    <property type="entry name" value="alpha/beta hydrolase"/>
    <property type="match status" value="1"/>
</dbReference>
<dbReference type="EMBL" id="KL363370">
    <property type="protein sequence ID" value="KFD46462.1"/>
    <property type="molecule type" value="Genomic_DNA"/>
</dbReference>
<dbReference type="AlphaFoldDB" id="A0A085LNB6"/>
<proteinExistence type="predicted"/>
<evidence type="ECO:0000313" key="2">
    <source>
        <dbReference type="EMBL" id="KFD46462.1"/>
    </source>
</evidence>
<name>A0A085LNB6_9BILA</name>
<dbReference type="InterPro" id="IPR029058">
    <property type="entry name" value="AB_hydrolase_fold"/>
</dbReference>
<gene>
    <name evidence="2" type="ORF">M513_12663</name>
    <name evidence="3" type="ORF">M514_12663</name>
</gene>
<dbReference type="Proteomes" id="UP000030764">
    <property type="component" value="Unassembled WGS sequence"/>
</dbReference>
<evidence type="ECO:0000256" key="1">
    <source>
        <dbReference type="SAM" id="MobiDB-lite"/>
    </source>
</evidence>
<organism evidence="2 4">
    <name type="scientific">Trichuris suis</name>
    <name type="common">pig whipworm</name>
    <dbReference type="NCBI Taxonomy" id="68888"/>
    <lineage>
        <taxon>Eukaryota</taxon>
        <taxon>Metazoa</taxon>
        <taxon>Ecdysozoa</taxon>
        <taxon>Nematoda</taxon>
        <taxon>Enoplea</taxon>
        <taxon>Dorylaimia</taxon>
        <taxon>Trichinellida</taxon>
        <taxon>Trichuridae</taxon>
        <taxon>Trichuris</taxon>
    </lineage>
</organism>
<protein>
    <recommendedName>
        <fullName evidence="5">Alpha/beta hydrolase fold-3 domain-containing protein</fullName>
    </recommendedName>
</protein>
<evidence type="ECO:0008006" key="5">
    <source>
        <dbReference type="Google" id="ProtNLM"/>
    </source>
</evidence>
<dbReference type="EMBL" id="KL367658">
    <property type="protein sequence ID" value="KFD60610.1"/>
    <property type="molecule type" value="Genomic_DNA"/>
</dbReference>
<dbReference type="SUPFAM" id="SSF53474">
    <property type="entry name" value="alpha/beta-Hydrolases"/>
    <property type="match status" value="1"/>
</dbReference>
<evidence type="ECO:0000313" key="4">
    <source>
        <dbReference type="Proteomes" id="UP000030764"/>
    </source>
</evidence>
<feature type="region of interest" description="Disordered" evidence="1">
    <location>
        <begin position="1"/>
        <end position="26"/>
    </location>
</feature>
<keyword evidence="4" id="KW-1185">Reference proteome</keyword>
<dbReference type="Proteomes" id="UP000030758">
    <property type="component" value="Unassembled WGS sequence"/>
</dbReference>
<sequence>MDIEVSISGDSGENVSSLRRPTAPPGCPQTIESTIDSLECIRNYVDKYLTKIIDADNCCAHGLSPLECSYSASHWTARPLRPEQHVEYWCSKSSSARPTKCMLAFVHGGYWQSIAFCMVHYPATADFSLSEQIETVAAAVEVLDQLCQRLHISTLVLMGHSAGAQLICMSLEKYLPSCLRCVILLSGVYFLRPLVDTYIGRPIGLTNEIADQCSPLLRDEVLTVLRRLPYIILAVGGQESDVFQKNTTSMAELLRDGRQQQPEVSCLTMARYDHFSLVQSLEHCDSELRLALSGILTRLLVVRDV</sequence>
<feature type="compositionally biased region" description="Polar residues" evidence="1">
    <location>
        <begin position="8"/>
        <end position="19"/>
    </location>
</feature>
<evidence type="ECO:0000313" key="3">
    <source>
        <dbReference type="EMBL" id="KFD60610.1"/>
    </source>
</evidence>
<accession>A0A085LNB6</accession>
<reference evidence="2 4" key="1">
    <citation type="journal article" date="2014" name="Nat. Genet.">
        <title>Genome and transcriptome of the porcine whipworm Trichuris suis.</title>
        <authorList>
            <person name="Jex A.R."/>
            <person name="Nejsum P."/>
            <person name="Schwarz E.M."/>
            <person name="Hu L."/>
            <person name="Young N.D."/>
            <person name="Hall R.S."/>
            <person name="Korhonen P.K."/>
            <person name="Liao S."/>
            <person name="Thamsborg S."/>
            <person name="Xia J."/>
            <person name="Xu P."/>
            <person name="Wang S."/>
            <person name="Scheerlinck J.P."/>
            <person name="Hofmann A."/>
            <person name="Sternberg P.W."/>
            <person name="Wang J."/>
            <person name="Gasser R.B."/>
        </authorList>
    </citation>
    <scope>NUCLEOTIDE SEQUENCE [LARGE SCALE GENOMIC DNA]</scope>
    <source>
        <strain evidence="3">DCEP-RM93F</strain>
        <strain evidence="2">DCEP-RM93M</strain>
    </source>
</reference>